<dbReference type="PANTHER" id="PTHR47829:SF1">
    <property type="entry name" value="HAD FAMILY PHOSPHATASE"/>
    <property type="match status" value="1"/>
</dbReference>
<comment type="caution">
    <text evidence="1">The sequence shown here is derived from an EMBL/GenBank/DDBJ whole genome shotgun (WGS) entry which is preliminary data.</text>
</comment>
<dbReference type="PANTHER" id="PTHR47829">
    <property type="entry name" value="HYDROLASE, PUTATIVE (AFU_ORTHOLOGUE AFUA_1G12880)-RELATED"/>
    <property type="match status" value="1"/>
</dbReference>
<protein>
    <submittedName>
        <fullName evidence="1">HAD family hydrolase</fullName>
    </submittedName>
</protein>
<dbReference type="Gene3D" id="3.40.50.1000">
    <property type="entry name" value="HAD superfamily/HAD-like"/>
    <property type="match status" value="1"/>
</dbReference>
<evidence type="ECO:0000313" key="2">
    <source>
        <dbReference type="Proteomes" id="UP000289257"/>
    </source>
</evidence>
<accession>A0A4V1J7E7</accession>
<keyword evidence="1" id="KW-0378">Hydrolase</keyword>
<dbReference type="GO" id="GO:0016787">
    <property type="term" value="F:hydrolase activity"/>
    <property type="evidence" value="ECO:0007669"/>
    <property type="project" value="UniProtKB-KW"/>
</dbReference>
<dbReference type="Pfam" id="PF13419">
    <property type="entry name" value="HAD_2"/>
    <property type="match status" value="1"/>
</dbReference>
<keyword evidence="2" id="KW-1185">Reference proteome</keyword>
<dbReference type="EMBL" id="SCKX01000001">
    <property type="protein sequence ID" value="RWZ78427.1"/>
    <property type="molecule type" value="Genomic_DNA"/>
</dbReference>
<sequence>MIKAVIFDCFGVVLDIMRGTKIEQTIKLIKELKGQYKLAMLTNVPSRYALDQRFNPGELDQLFDVIVASGEVGWDKPAPEIYIMTVEKLAVEPEECLFIDDIPSFTKAAAALGIKTFTYVNVPESITAITAILHDNE</sequence>
<evidence type="ECO:0000313" key="1">
    <source>
        <dbReference type="EMBL" id="RWZ78427.1"/>
    </source>
</evidence>
<reference evidence="1" key="1">
    <citation type="submission" date="2019-01" db="EMBL/GenBank/DDBJ databases">
        <title>Genomic signatures and co-occurrence patterns of the ultra-small Saccharimodia (Patescibacteria phylum) suggest a symbiotic lifestyle.</title>
        <authorList>
            <person name="Lemos L."/>
            <person name="Medeiros J."/>
            <person name="Andreote F."/>
            <person name="Fernandes G."/>
            <person name="Varani A."/>
            <person name="Oliveira G."/>
            <person name="Pylro V."/>
        </authorList>
    </citation>
    <scope>NUCLEOTIDE SEQUENCE [LARGE SCALE GENOMIC DNA]</scope>
    <source>
        <strain evidence="1">AMD02</strain>
    </source>
</reference>
<proteinExistence type="predicted"/>
<name>A0A4V1J7E7_9BACT</name>
<dbReference type="InterPro" id="IPR052898">
    <property type="entry name" value="ACAD10-like"/>
</dbReference>
<dbReference type="SUPFAM" id="SSF56784">
    <property type="entry name" value="HAD-like"/>
    <property type="match status" value="1"/>
</dbReference>
<dbReference type="NCBIfam" id="TIGR01509">
    <property type="entry name" value="HAD-SF-IA-v3"/>
    <property type="match status" value="1"/>
</dbReference>
<dbReference type="InterPro" id="IPR036412">
    <property type="entry name" value="HAD-like_sf"/>
</dbReference>
<dbReference type="InterPro" id="IPR023214">
    <property type="entry name" value="HAD_sf"/>
</dbReference>
<organism evidence="1 2">
    <name type="scientific">Candidatus Microsaccharimonas sossegonensis</name>
    <dbReference type="NCBI Taxonomy" id="2506948"/>
    <lineage>
        <taxon>Bacteria</taxon>
        <taxon>Candidatus Saccharimonadota</taxon>
        <taxon>Candidatus Saccharimonadia</taxon>
        <taxon>Candidatus Saccharimonadales</taxon>
        <taxon>Candidatus Saccharimonadaceae</taxon>
        <taxon>Candidatus Microsaccharimonas</taxon>
    </lineage>
</organism>
<dbReference type="AlphaFoldDB" id="A0A4V1J7E7"/>
<dbReference type="InterPro" id="IPR041492">
    <property type="entry name" value="HAD_2"/>
</dbReference>
<gene>
    <name evidence="1" type="ORF">EOT05_01555</name>
</gene>
<dbReference type="InterPro" id="IPR006439">
    <property type="entry name" value="HAD-SF_hydro_IA"/>
</dbReference>
<dbReference type="Proteomes" id="UP000289257">
    <property type="component" value="Unassembled WGS sequence"/>
</dbReference>